<dbReference type="AlphaFoldDB" id="A0A8X6RHB5"/>
<reference evidence="1" key="1">
    <citation type="submission" date="2020-08" db="EMBL/GenBank/DDBJ databases">
        <title>Multicomponent nature underlies the extraordinary mechanical properties of spider dragline silk.</title>
        <authorList>
            <person name="Kono N."/>
            <person name="Nakamura H."/>
            <person name="Mori M."/>
            <person name="Yoshida Y."/>
            <person name="Ohtoshi R."/>
            <person name="Malay A.D."/>
            <person name="Moran D.A.P."/>
            <person name="Tomita M."/>
            <person name="Numata K."/>
            <person name="Arakawa K."/>
        </authorList>
    </citation>
    <scope>NUCLEOTIDE SEQUENCE</scope>
</reference>
<proteinExistence type="predicted"/>
<protein>
    <submittedName>
        <fullName evidence="1">Uncharacterized protein</fullName>
    </submittedName>
</protein>
<keyword evidence="2" id="KW-1185">Reference proteome</keyword>
<accession>A0A8X6RHB5</accession>
<evidence type="ECO:0000313" key="2">
    <source>
        <dbReference type="Proteomes" id="UP000887159"/>
    </source>
</evidence>
<evidence type="ECO:0000313" key="1">
    <source>
        <dbReference type="EMBL" id="GFX91641.1"/>
    </source>
</evidence>
<dbReference type="Proteomes" id="UP000887159">
    <property type="component" value="Unassembled WGS sequence"/>
</dbReference>
<organism evidence="1 2">
    <name type="scientific">Trichonephila clavipes</name>
    <name type="common">Golden silk orbweaver</name>
    <name type="synonym">Nephila clavipes</name>
    <dbReference type="NCBI Taxonomy" id="2585209"/>
    <lineage>
        <taxon>Eukaryota</taxon>
        <taxon>Metazoa</taxon>
        <taxon>Ecdysozoa</taxon>
        <taxon>Arthropoda</taxon>
        <taxon>Chelicerata</taxon>
        <taxon>Arachnida</taxon>
        <taxon>Araneae</taxon>
        <taxon>Araneomorphae</taxon>
        <taxon>Entelegynae</taxon>
        <taxon>Araneoidea</taxon>
        <taxon>Nephilidae</taxon>
        <taxon>Trichonephila</taxon>
    </lineage>
</organism>
<sequence>MHYYTCPQRAMMQLMRELRNACGYKFLSSNSAAFNHWRILRGGWQYAMALNPSQTCSMGLRSGDFVGQLLRRISSS</sequence>
<name>A0A8X6RHB5_TRICX</name>
<dbReference type="EMBL" id="BMAU01021135">
    <property type="protein sequence ID" value="GFX91641.1"/>
    <property type="molecule type" value="Genomic_DNA"/>
</dbReference>
<gene>
    <name evidence="1" type="ORF">TNCV_3682271</name>
</gene>
<comment type="caution">
    <text evidence="1">The sequence shown here is derived from an EMBL/GenBank/DDBJ whole genome shotgun (WGS) entry which is preliminary data.</text>
</comment>